<name>A0A2G8JPI6_STIJA</name>
<dbReference type="EMBL" id="MRZV01001472">
    <property type="protein sequence ID" value="PIK37643.1"/>
    <property type="molecule type" value="Genomic_DNA"/>
</dbReference>
<dbReference type="PANTHER" id="PTHR47331:SF4">
    <property type="entry name" value="PEPTIDASE S1 DOMAIN-CONTAINING PROTEIN"/>
    <property type="match status" value="1"/>
</dbReference>
<feature type="compositionally biased region" description="Low complexity" evidence="1">
    <location>
        <begin position="14"/>
        <end position="29"/>
    </location>
</feature>
<dbReference type="PANTHER" id="PTHR47331">
    <property type="entry name" value="PHD-TYPE DOMAIN-CONTAINING PROTEIN"/>
    <property type="match status" value="1"/>
</dbReference>
<evidence type="ECO:0000256" key="1">
    <source>
        <dbReference type="SAM" id="MobiDB-lite"/>
    </source>
</evidence>
<feature type="compositionally biased region" description="Basic and acidic residues" evidence="1">
    <location>
        <begin position="30"/>
        <end position="48"/>
    </location>
</feature>
<proteinExistence type="predicted"/>
<protein>
    <submittedName>
        <fullName evidence="2">Uncharacterized protein</fullName>
    </submittedName>
</protein>
<dbReference type="OrthoDB" id="6283219at2759"/>
<sequence length="375" mass="43029">MEEGHAARDEEAKSSSSSRTSGTSVTSSVRLREAKVKQELARRKKEQAIKERELRRKQMEINERIEDMKLDNEVENADVEAAMWQEEWMSKPTVPPADPYHRLSNNELTCPKEPKSGARIGETIFRRLSLDLTRRYIPKFSGDPIDYWSFMNSFDVNVARRLGDDRTTLSYLIQFCTGKAHEAIENCILLDPTMGYKRAREILYDQFGCSHVVAQAHIYKVINRSPLRSNDADSLWDLARDMRRCQMTLTQMCYTADMSTTDNLLKIQELLPVHLQSKWAGMAHGLMENKIRPNFSHMTEFVEEQAKISSNVYGKQVGKSQKLLKSGTPPRKYKETRATFATYEGTNGLAKGKVCQLCKGEHDLEECQDFTQKPL</sequence>
<dbReference type="AlphaFoldDB" id="A0A2G8JPI6"/>
<organism evidence="2 3">
    <name type="scientific">Stichopus japonicus</name>
    <name type="common">Sea cucumber</name>
    <dbReference type="NCBI Taxonomy" id="307972"/>
    <lineage>
        <taxon>Eukaryota</taxon>
        <taxon>Metazoa</taxon>
        <taxon>Echinodermata</taxon>
        <taxon>Eleutherozoa</taxon>
        <taxon>Echinozoa</taxon>
        <taxon>Holothuroidea</taxon>
        <taxon>Aspidochirotacea</taxon>
        <taxon>Aspidochirotida</taxon>
        <taxon>Stichopodidae</taxon>
        <taxon>Apostichopus</taxon>
    </lineage>
</organism>
<comment type="caution">
    <text evidence="2">The sequence shown here is derived from an EMBL/GenBank/DDBJ whole genome shotgun (WGS) entry which is preliminary data.</text>
</comment>
<feature type="compositionally biased region" description="Basic and acidic residues" evidence="1">
    <location>
        <begin position="1"/>
        <end position="13"/>
    </location>
</feature>
<keyword evidence="3" id="KW-1185">Reference proteome</keyword>
<evidence type="ECO:0000313" key="2">
    <source>
        <dbReference type="EMBL" id="PIK37643.1"/>
    </source>
</evidence>
<gene>
    <name evidence="2" type="ORF">BSL78_25514</name>
</gene>
<feature type="region of interest" description="Disordered" evidence="1">
    <location>
        <begin position="1"/>
        <end position="48"/>
    </location>
</feature>
<accession>A0A2G8JPI6</accession>
<evidence type="ECO:0000313" key="3">
    <source>
        <dbReference type="Proteomes" id="UP000230750"/>
    </source>
</evidence>
<reference evidence="2 3" key="1">
    <citation type="journal article" date="2017" name="PLoS Biol.">
        <title>The sea cucumber genome provides insights into morphological evolution and visceral regeneration.</title>
        <authorList>
            <person name="Zhang X."/>
            <person name="Sun L."/>
            <person name="Yuan J."/>
            <person name="Sun Y."/>
            <person name="Gao Y."/>
            <person name="Zhang L."/>
            <person name="Li S."/>
            <person name="Dai H."/>
            <person name="Hamel J.F."/>
            <person name="Liu C."/>
            <person name="Yu Y."/>
            <person name="Liu S."/>
            <person name="Lin W."/>
            <person name="Guo K."/>
            <person name="Jin S."/>
            <person name="Xu P."/>
            <person name="Storey K.B."/>
            <person name="Huan P."/>
            <person name="Zhang T."/>
            <person name="Zhou Y."/>
            <person name="Zhang J."/>
            <person name="Lin C."/>
            <person name="Li X."/>
            <person name="Xing L."/>
            <person name="Huo D."/>
            <person name="Sun M."/>
            <person name="Wang L."/>
            <person name="Mercier A."/>
            <person name="Li F."/>
            <person name="Yang H."/>
            <person name="Xiang J."/>
        </authorList>
    </citation>
    <scope>NUCLEOTIDE SEQUENCE [LARGE SCALE GENOMIC DNA]</scope>
    <source>
        <strain evidence="2">Shaxun</strain>
        <tissue evidence="2">Muscle</tissue>
    </source>
</reference>
<dbReference type="Proteomes" id="UP000230750">
    <property type="component" value="Unassembled WGS sequence"/>
</dbReference>
<dbReference type="STRING" id="307972.A0A2G8JPI6"/>